<evidence type="ECO:0000256" key="1">
    <source>
        <dbReference type="SAM" id="MobiDB-lite"/>
    </source>
</evidence>
<protein>
    <recommendedName>
        <fullName evidence="2">ARB-07466-like C-terminal domain-containing protein</fullName>
    </recommendedName>
</protein>
<feature type="region of interest" description="Disordered" evidence="1">
    <location>
        <begin position="294"/>
        <end position="321"/>
    </location>
</feature>
<gene>
    <name evidence="3" type="ORF">OG442_14050</name>
</gene>
<feature type="domain" description="ARB-07466-like C-terminal" evidence="2">
    <location>
        <begin position="256"/>
        <end position="306"/>
    </location>
</feature>
<proteinExistence type="predicted"/>
<sequence length="321" mass="33281">MSETASPPRRGRFLRAVAAFTVLLAVAGYLAVRFGADDIGPPRCTARAAEPSDGEFRTYEMSPEQAANAATISAVGTTRGMPERAVTIALATALQESALRNIDYGDRDSVGLFQQRPSKGWGTVEQILDPAYSAGQFYTKLAEVPGYYRLPLTDAAQRVQRSAFPLAYAKHEPDATVLSAALTGKAAATLTCTGGGDGEPGDAATVRAALTRDFGSKVLPGGAGGDPGAKVAEAGGQAGGEPAGTTGPSEVTVPVKSSDMARGWEFAHWAVAHSAELRIAEVSVGDRVWSVAKSGQGWRKTGGESGAERSGGNDVRLRIAQ</sequence>
<evidence type="ECO:0000313" key="4">
    <source>
        <dbReference type="Proteomes" id="UP001432209"/>
    </source>
</evidence>
<organism evidence="3 4">
    <name type="scientific">Streptomyces niveus</name>
    <name type="common">Streptomyces spheroides</name>
    <dbReference type="NCBI Taxonomy" id="193462"/>
    <lineage>
        <taxon>Bacteria</taxon>
        <taxon>Bacillati</taxon>
        <taxon>Actinomycetota</taxon>
        <taxon>Actinomycetes</taxon>
        <taxon>Kitasatosporales</taxon>
        <taxon>Streptomycetaceae</taxon>
        <taxon>Streptomyces</taxon>
    </lineage>
</organism>
<evidence type="ECO:0000259" key="2">
    <source>
        <dbReference type="Pfam" id="PF26571"/>
    </source>
</evidence>
<dbReference type="GeneID" id="91344603"/>
<name>A0ABZ2A5C8_STRNV</name>
<dbReference type="InterPro" id="IPR058593">
    <property type="entry name" value="ARB_07466-like_C"/>
</dbReference>
<feature type="region of interest" description="Disordered" evidence="1">
    <location>
        <begin position="217"/>
        <end position="250"/>
    </location>
</feature>
<keyword evidence="4" id="KW-1185">Reference proteome</keyword>
<evidence type="ECO:0000313" key="3">
    <source>
        <dbReference type="EMBL" id="WUX52563.1"/>
    </source>
</evidence>
<dbReference type="Pfam" id="PF26571">
    <property type="entry name" value="VldE"/>
    <property type="match status" value="1"/>
</dbReference>
<reference evidence="3" key="1">
    <citation type="submission" date="2022-10" db="EMBL/GenBank/DDBJ databases">
        <title>The complete genomes of actinobacterial strains from the NBC collection.</title>
        <authorList>
            <person name="Joergensen T.S."/>
            <person name="Alvarez Arevalo M."/>
            <person name="Sterndorff E.B."/>
            <person name="Faurdal D."/>
            <person name="Vuksanovic O."/>
            <person name="Mourched A.-S."/>
            <person name="Charusanti P."/>
            <person name="Shaw S."/>
            <person name="Blin K."/>
            <person name="Weber T."/>
        </authorList>
    </citation>
    <scope>NUCLEOTIDE SEQUENCE</scope>
    <source>
        <strain evidence="3">NBC_01432</strain>
    </source>
</reference>
<dbReference type="EMBL" id="CP109495">
    <property type="protein sequence ID" value="WUX52563.1"/>
    <property type="molecule type" value="Genomic_DNA"/>
</dbReference>
<accession>A0ABZ2A5C8</accession>
<dbReference type="RefSeq" id="WP_329076215.1">
    <property type="nucleotide sequence ID" value="NZ_CP108849.2"/>
</dbReference>
<dbReference type="Proteomes" id="UP001432209">
    <property type="component" value="Chromosome"/>
</dbReference>